<dbReference type="Proteomes" id="UP000199134">
    <property type="component" value="Unassembled WGS sequence"/>
</dbReference>
<accession>A0A1H0KXV0</accession>
<dbReference type="EMBL" id="FNIW01000035">
    <property type="protein sequence ID" value="SDO60758.1"/>
    <property type="molecule type" value="Genomic_DNA"/>
</dbReference>
<proteinExistence type="predicted"/>
<evidence type="ECO:0000313" key="2">
    <source>
        <dbReference type="Proteomes" id="UP000199134"/>
    </source>
</evidence>
<protein>
    <submittedName>
        <fullName evidence="1">Uncharacterized nucleotidyltransferase</fullName>
    </submittedName>
</protein>
<dbReference type="AlphaFoldDB" id="A0A1H0KXV0"/>
<organism evidence="1 2">
    <name type="scientific">Prevotella communis</name>
    <dbReference type="NCBI Taxonomy" id="2913614"/>
    <lineage>
        <taxon>Bacteria</taxon>
        <taxon>Pseudomonadati</taxon>
        <taxon>Bacteroidota</taxon>
        <taxon>Bacteroidia</taxon>
        <taxon>Bacteroidales</taxon>
        <taxon>Prevotellaceae</taxon>
        <taxon>Prevotella</taxon>
    </lineage>
</organism>
<name>A0A1H0KXV0_9BACT</name>
<comment type="caution">
    <text evidence="1">The sequence shown here is derived from an EMBL/GenBank/DDBJ whole genome shotgun (WGS) entry which is preliminary data.</text>
</comment>
<sequence>MNISQWYVEIHGSLRTGLSARVDKEVDAAQDSVFIGGNVRSWDNNGTLVFLLAPTEDVFLVFTHFIKHFYKEGMSLRQVCDWCRLLWTYRDSLNYGKLELWINKAGLMKEWKTFYNLASRYLGMPDLDSRLMVHDSRFDDKADRLMEFILGGYSGNKFKDTLHVSKIFPWKALRYSPSIFLNVNWLKIKERIFLVHG</sequence>
<evidence type="ECO:0000313" key="1">
    <source>
        <dbReference type="EMBL" id="SDO60758.1"/>
    </source>
</evidence>
<reference evidence="2" key="1">
    <citation type="submission" date="2016-10" db="EMBL/GenBank/DDBJ databases">
        <authorList>
            <person name="de Groot N.N."/>
        </authorList>
    </citation>
    <scope>NUCLEOTIDE SEQUENCE [LARGE SCALE GENOMIC DNA]</scope>
    <source>
        <strain evidence="2">BP1-145</strain>
    </source>
</reference>
<gene>
    <name evidence="1" type="ORF">SAMN04487900_1354</name>
</gene>